<dbReference type="PANTHER" id="PTHR46481">
    <property type="entry name" value="ZINC FINGER BED DOMAIN-CONTAINING PROTEIN 4"/>
    <property type="match status" value="1"/>
</dbReference>
<dbReference type="GO" id="GO:0005634">
    <property type="term" value="C:nucleus"/>
    <property type="evidence" value="ECO:0007669"/>
    <property type="project" value="UniProtKB-SubCell"/>
</dbReference>
<keyword evidence="2" id="KW-0479">Metal-binding</keyword>
<comment type="subcellular location">
    <subcellularLocation>
        <location evidence="1">Nucleus</location>
    </subcellularLocation>
</comment>
<dbReference type="SUPFAM" id="SSF53098">
    <property type="entry name" value="Ribonuclease H-like"/>
    <property type="match status" value="1"/>
</dbReference>
<evidence type="ECO:0000256" key="3">
    <source>
        <dbReference type="ARBA" id="ARBA00022771"/>
    </source>
</evidence>
<dbReference type="PANTHER" id="PTHR46481:SF10">
    <property type="entry name" value="ZINC FINGER BED DOMAIN-CONTAINING PROTEIN 39"/>
    <property type="match status" value="1"/>
</dbReference>
<evidence type="ECO:0000256" key="6">
    <source>
        <dbReference type="ARBA" id="ARBA00023163"/>
    </source>
</evidence>
<name>A0AA47NYH9_MERPO</name>
<feature type="domain" description="BED-type" evidence="9">
    <location>
        <begin position="36"/>
        <end position="92"/>
    </location>
</feature>
<proteinExistence type="predicted"/>
<sequence>MLLLQTGASKASSSQKEGRLEYWDRADSLLQKHTDRDLSFVWLYFGFRKKEGNLDKTHAICKRCLVELKYTGNTTNLANHLQRKHSITHTQVTTPNTVAEATPPVTNFFPPTLSRTSKRALDVSSAIANFICKDMRPYSVVENEGFRDLLHKLEPRYVMPSRQHFSEKCIPNLYNEVKARVKCDLVKATRVAITTDGWTSRTTEAYVTVTSHHIDSDWNIKNYVLQTRVLNEAHTWKNIRCVLKEACIEWEIKDKNPALVTDNASNMTVVEANLSPHIKCFGHTINLATQRGRNRSC</sequence>
<protein>
    <submittedName>
        <fullName evidence="10">Zinc finger BED domain-containing protein 1</fullName>
    </submittedName>
</protein>
<keyword evidence="6" id="KW-0804">Transcription</keyword>
<comment type="caution">
    <text evidence="10">The sequence shown here is derived from an EMBL/GenBank/DDBJ whole genome shotgun (WGS) entry which is preliminary data.</text>
</comment>
<evidence type="ECO:0000256" key="7">
    <source>
        <dbReference type="ARBA" id="ARBA00023242"/>
    </source>
</evidence>
<keyword evidence="5" id="KW-0805">Transcription regulation</keyword>
<accession>A0AA47NYH9</accession>
<dbReference type="AlphaFoldDB" id="A0AA47NYH9"/>
<dbReference type="SMART" id="SM00614">
    <property type="entry name" value="ZnF_BED"/>
    <property type="match status" value="1"/>
</dbReference>
<dbReference type="SUPFAM" id="SSF140996">
    <property type="entry name" value="Hermes dimerisation domain"/>
    <property type="match status" value="1"/>
</dbReference>
<keyword evidence="11" id="KW-1185">Reference proteome</keyword>
<keyword evidence="4" id="KW-0862">Zinc</keyword>
<evidence type="ECO:0000313" key="11">
    <source>
        <dbReference type="Proteomes" id="UP001174136"/>
    </source>
</evidence>
<dbReference type="EMBL" id="JAOPHQ010003411">
    <property type="protein sequence ID" value="KAK0143586.1"/>
    <property type="molecule type" value="Genomic_DNA"/>
</dbReference>
<dbReference type="Proteomes" id="UP001174136">
    <property type="component" value="Unassembled WGS sequence"/>
</dbReference>
<organism evidence="10 11">
    <name type="scientific">Merluccius polli</name>
    <name type="common">Benguela hake</name>
    <name type="synonym">Merluccius cadenati</name>
    <dbReference type="NCBI Taxonomy" id="89951"/>
    <lineage>
        <taxon>Eukaryota</taxon>
        <taxon>Metazoa</taxon>
        <taxon>Chordata</taxon>
        <taxon>Craniata</taxon>
        <taxon>Vertebrata</taxon>
        <taxon>Euteleostomi</taxon>
        <taxon>Actinopterygii</taxon>
        <taxon>Neopterygii</taxon>
        <taxon>Teleostei</taxon>
        <taxon>Neoteleostei</taxon>
        <taxon>Acanthomorphata</taxon>
        <taxon>Zeiogadaria</taxon>
        <taxon>Gadariae</taxon>
        <taxon>Gadiformes</taxon>
        <taxon>Gadoidei</taxon>
        <taxon>Merlucciidae</taxon>
        <taxon>Merluccius</taxon>
    </lineage>
</organism>
<dbReference type="InterPro" id="IPR012337">
    <property type="entry name" value="RNaseH-like_sf"/>
</dbReference>
<dbReference type="Pfam" id="PF02892">
    <property type="entry name" value="zf-BED"/>
    <property type="match status" value="1"/>
</dbReference>
<evidence type="ECO:0000256" key="1">
    <source>
        <dbReference type="ARBA" id="ARBA00004123"/>
    </source>
</evidence>
<evidence type="ECO:0000313" key="10">
    <source>
        <dbReference type="EMBL" id="KAK0143586.1"/>
    </source>
</evidence>
<evidence type="ECO:0000259" key="9">
    <source>
        <dbReference type="PROSITE" id="PS50808"/>
    </source>
</evidence>
<dbReference type="PROSITE" id="PS50808">
    <property type="entry name" value="ZF_BED"/>
    <property type="match status" value="1"/>
</dbReference>
<dbReference type="GO" id="GO:0009791">
    <property type="term" value="P:post-embryonic development"/>
    <property type="evidence" value="ECO:0007669"/>
    <property type="project" value="UniProtKB-ARBA"/>
</dbReference>
<evidence type="ECO:0000256" key="4">
    <source>
        <dbReference type="ARBA" id="ARBA00022833"/>
    </source>
</evidence>
<evidence type="ECO:0000256" key="8">
    <source>
        <dbReference type="PROSITE-ProRule" id="PRU00027"/>
    </source>
</evidence>
<dbReference type="InterPro" id="IPR036236">
    <property type="entry name" value="Znf_C2H2_sf"/>
</dbReference>
<dbReference type="GO" id="GO:0008270">
    <property type="term" value="F:zinc ion binding"/>
    <property type="evidence" value="ECO:0007669"/>
    <property type="project" value="UniProtKB-KW"/>
</dbReference>
<keyword evidence="3 8" id="KW-0863">Zinc-finger</keyword>
<gene>
    <name evidence="10" type="primary">ZBED1_72</name>
    <name evidence="10" type="ORF">N1851_018325</name>
</gene>
<evidence type="ECO:0000256" key="5">
    <source>
        <dbReference type="ARBA" id="ARBA00023015"/>
    </source>
</evidence>
<evidence type="ECO:0000256" key="2">
    <source>
        <dbReference type="ARBA" id="ARBA00022723"/>
    </source>
</evidence>
<keyword evidence="7" id="KW-0539">Nucleus</keyword>
<dbReference type="SUPFAM" id="SSF57667">
    <property type="entry name" value="beta-beta-alpha zinc fingers"/>
    <property type="match status" value="1"/>
</dbReference>
<dbReference type="Gene3D" id="1.10.10.1070">
    <property type="entry name" value="Zinc finger, BED domain-containing"/>
    <property type="match status" value="1"/>
</dbReference>
<reference evidence="10" key="1">
    <citation type="journal article" date="2023" name="Front. Mar. Sci.">
        <title>A new Merluccius polli reference genome to investigate the effects of global change in West African waters.</title>
        <authorList>
            <person name="Mateo J.L."/>
            <person name="Blanco-Fernandez C."/>
            <person name="Garcia-Vazquez E."/>
            <person name="Machado-Schiaffino G."/>
        </authorList>
    </citation>
    <scope>NUCLEOTIDE SEQUENCE</scope>
    <source>
        <strain evidence="10">C29</strain>
        <tissue evidence="10">Fin</tissue>
    </source>
</reference>
<dbReference type="InterPro" id="IPR003656">
    <property type="entry name" value="Znf_BED"/>
</dbReference>
<dbReference type="GO" id="GO:0003677">
    <property type="term" value="F:DNA binding"/>
    <property type="evidence" value="ECO:0007669"/>
    <property type="project" value="InterPro"/>
</dbReference>
<dbReference type="InterPro" id="IPR052035">
    <property type="entry name" value="ZnF_BED_domain_contain"/>
</dbReference>